<keyword evidence="2" id="KW-0479">Metal-binding</keyword>
<dbReference type="GO" id="GO:0008270">
    <property type="term" value="F:zinc ion binding"/>
    <property type="evidence" value="ECO:0007669"/>
    <property type="project" value="UniProtKB-KW"/>
</dbReference>
<dbReference type="InterPro" id="IPR036236">
    <property type="entry name" value="Znf_C2H2_sf"/>
</dbReference>
<organism evidence="10 11">
    <name type="scientific">Dactylonectria estremocensis</name>
    <dbReference type="NCBI Taxonomy" id="1079267"/>
    <lineage>
        <taxon>Eukaryota</taxon>
        <taxon>Fungi</taxon>
        <taxon>Dikarya</taxon>
        <taxon>Ascomycota</taxon>
        <taxon>Pezizomycotina</taxon>
        <taxon>Sordariomycetes</taxon>
        <taxon>Hypocreomycetidae</taxon>
        <taxon>Hypocreales</taxon>
        <taxon>Nectriaceae</taxon>
        <taxon>Dactylonectria</taxon>
    </lineage>
</organism>
<dbReference type="SMART" id="SM00355">
    <property type="entry name" value="ZnF_C2H2"/>
    <property type="match status" value="6"/>
</dbReference>
<evidence type="ECO:0000256" key="6">
    <source>
        <dbReference type="ARBA" id="ARBA00023242"/>
    </source>
</evidence>
<feature type="domain" description="C2H2-type" evidence="9">
    <location>
        <begin position="223"/>
        <end position="245"/>
    </location>
</feature>
<evidence type="ECO:0000256" key="7">
    <source>
        <dbReference type="PROSITE-ProRule" id="PRU00042"/>
    </source>
</evidence>
<dbReference type="InterPro" id="IPR050331">
    <property type="entry name" value="Zinc_finger"/>
</dbReference>
<evidence type="ECO:0000256" key="4">
    <source>
        <dbReference type="ARBA" id="ARBA00022771"/>
    </source>
</evidence>
<keyword evidence="6" id="KW-0539">Nucleus</keyword>
<dbReference type="PANTHER" id="PTHR16515:SF66">
    <property type="entry name" value="C2H2-TYPE DOMAIN-CONTAINING PROTEIN"/>
    <property type="match status" value="1"/>
</dbReference>
<dbReference type="PROSITE" id="PS50157">
    <property type="entry name" value="ZINC_FINGER_C2H2_2"/>
    <property type="match status" value="3"/>
</dbReference>
<dbReference type="OrthoDB" id="1095242at2759"/>
<proteinExistence type="predicted"/>
<dbReference type="Pfam" id="PF13894">
    <property type="entry name" value="zf-C2H2_4"/>
    <property type="match status" value="1"/>
</dbReference>
<dbReference type="Proteomes" id="UP000717696">
    <property type="component" value="Unassembled WGS sequence"/>
</dbReference>
<dbReference type="FunFam" id="3.30.160.60:FF:000446">
    <property type="entry name" value="Zinc finger protein"/>
    <property type="match status" value="1"/>
</dbReference>
<gene>
    <name evidence="10" type="ORF">B0J13DRAFT_531532</name>
</gene>
<feature type="domain" description="C2H2-type" evidence="9">
    <location>
        <begin position="193"/>
        <end position="220"/>
    </location>
</feature>
<evidence type="ECO:0000256" key="3">
    <source>
        <dbReference type="ARBA" id="ARBA00022737"/>
    </source>
</evidence>
<dbReference type="PANTHER" id="PTHR16515">
    <property type="entry name" value="PR DOMAIN ZINC FINGER PROTEIN"/>
    <property type="match status" value="1"/>
</dbReference>
<keyword evidence="3" id="KW-0677">Repeat</keyword>
<evidence type="ECO:0000256" key="1">
    <source>
        <dbReference type="ARBA" id="ARBA00004123"/>
    </source>
</evidence>
<sequence length="435" mass="49402">MPRQGEPRSRQRQHVSEPNVPRTLRRYQQPHAMPRGPRTNEREHSPDPNDISELFLGTSNYTPCLGETGLDENLVLNLMMLQPLSMDVSNYTLYSDEMGLARMDESVAPNLMMPQTLLMDANNDTLYSDEMGQGQVGESQNPMMSQGLSMGASNCTPQLEGKTCLTQGDGNIALDTMAPSKPVLEPGSSQRLYVCDMCRKSFRTHIGLNNHRRVHSAPSQQVYVCDTCQMPFKTNIGLKNHRRVHNTPYYCKQCQRGFRRYQRFCEHLANCGEPRVKHACHICPRTFTSLNKLGNHMEDHTPEQNDPEDLEFGCNYCHKRYRELRRRNRHEREHVQRFVCPGPGCKKDYSRLSGLRKHIKKCPSQYKRGVGSVDGSAGSVAIAEFGDWALGNGGLIRNSPSETELVETNYTSREEGHVVDAPQACILPRRFNEMV</sequence>
<evidence type="ECO:0000313" key="10">
    <source>
        <dbReference type="EMBL" id="KAH7123416.1"/>
    </source>
</evidence>
<feature type="region of interest" description="Disordered" evidence="8">
    <location>
        <begin position="1"/>
        <end position="55"/>
    </location>
</feature>
<dbReference type="Gene3D" id="3.30.160.60">
    <property type="entry name" value="Classic Zinc Finger"/>
    <property type="match status" value="4"/>
</dbReference>
<comment type="subcellular location">
    <subcellularLocation>
        <location evidence="1">Nucleus</location>
    </subcellularLocation>
</comment>
<keyword evidence="11" id="KW-1185">Reference proteome</keyword>
<dbReference type="AlphaFoldDB" id="A0A9P9DRT4"/>
<dbReference type="SUPFAM" id="SSF57667">
    <property type="entry name" value="beta-beta-alpha zinc fingers"/>
    <property type="match status" value="1"/>
</dbReference>
<reference evidence="10" key="1">
    <citation type="journal article" date="2021" name="Nat. Commun.">
        <title>Genetic determinants of endophytism in the Arabidopsis root mycobiome.</title>
        <authorList>
            <person name="Mesny F."/>
            <person name="Miyauchi S."/>
            <person name="Thiergart T."/>
            <person name="Pickel B."/>
            <person name="Atanasova L."/>
            <person name="Karlsson M."/>
            <person name="Huettel B."/>
            <person name="Barry K.W."/>
            <person name="Haridas S."/>
            <person name="Chen C."/>
            <person name="Bauer D."/>
            <person name="Andreopoulos W."/>
            <person name="Pangilinan J."/>
            <person name="LaButti K."/>
            <person name="Riley R."/>
            <person name="Lipzen A."/>
            <person name="Clum A."/>
            <person name="Drula E."/>
            <person name="Henrissat B."/>
            <person name="Kohler A."/>
            <person name="Grigoriev I.V."/>
            <person name="Martin F.M."/>
            <person name="Hacquard S."/>
        </authorList>
    </citation>
    <scope>NUCLEOTIDE SEQUENCE</scope>
    <source>
        <strain evidence="10">MPI-CAGE-AT-0021</strain>
    </source>
</reference>
<keyword evidence="4 7" id="KW-0863">Zinc-finger</keyword>
<keyword evidence="5" id="KW-0862">Zinc</keyword>
<evidence type="ECO:0000256" key="5">
    <source>
        <dbReference type="ARBA" id="ARBA00022833"/>
    </source>
</evidence>
<dbReference type="Pfam" id="PF00096">
    <property type="entry name" value="zf-C2H2"/>
    <property type="match status" value="3"/>
</dbReference>
<evidence type="ECO:0000256" key="8">
    <source>
        <dbReference type="SAM" id="MobiDB-lite"/>
    </source>
</evidence>
<feature type="compositionally biased region" description="Basic and acidic residues" evidence="8">
    <location>
        <begin position="38"/>
        <end position="47"/>
    </location>
</feature>
<evidence type="ECO:0000313" key="11">
    <source>
        <dbReference type="Proteomes" id="UP000717696"/>
    </source>
</evidence>
<dbReference type="InterPro" id="IPR013087">
    <property type="entry name" value="Znf_C2H2_type"/>
</dbReference>
<name>A0A9P9DRT4_9HYPO</name>
<dbReference type="GO" id="GO:0010468">
    <property type="term" value="P:regulation of gene expression"/>
    <property type="evidence" value="ECO:0007669"/>
    <property type="project" value="TreeGrafter"/>
</dbReference>
<dbReference type="GO" id="GO:0005634">
    <property type="term" value="C:nucleus"/>
    <property type="evidence" value="ECO:0007669"/>
    <property type="project" value="UniProtKB-SubCell"/>
</dbReference>
<dbReference type="EMBL" id="JAGMUU010000025">
    <property type="protein sequence ID" value="KAH7123416.1"/>
    <property type="molecule type" value="Genomic_DNA"/>
</dbReference>
<feature type="domain" description="C2H2-type" evidence="9">
    <location>
        <begin position="278"/>
        <end position="305"/>
    </location>
</feature>
<protein>
    <recommendedName>
        <fullName evidence="9">C2H2-type domain-containing protein</fullName>
    </recommendedName>
</protein>
<comment type="caution">
    <text evidence="10">The sequence shown here is derived from an EMBL/GenBank/DDBJ whole genome shotgun (WGS) entry which is preliminary data.</text>
</comment>
<accession>A0A9P9DRT4</accession>
<evidence type="ECO:0000256" key="2">
    <source>
        <dbReference type="ARBA" id="ARBA00022723"/>
    </source>
</evidence>
<dbReference type="PROSITE" id="PS00028">
    <property type="entry name" value="ZINC_FINGER_C2H2_1"/>
    <property type="match status" value="4"/>
</dbReference>
<evidence type="ECO:0000259" key="9">
    <source>
        <dbReference type="PROSITE" id="PS50157"/>
    </source>
</evidence>